<dbReference type="Gene3D" id="3.40.50.720">
    <property type="entry name" value="NAD(P)-binding Rossmann-like Domain"/>
    <property type="match status" value="1"/>
</dbReference>
<dbReference type="SUPFAM" id="SSF51735">
    <property type="entry name" value="NAD(P)-binding Rossmann-fold domains"/>
    <property type="match status" value="1"/>
</dbReference>
<sequence>MNTTVVSANQPTPTILVTGATGNIGSELSKLLAQRGIAFRAMVRNPNQDWIQFRIFATPLSIRSRRWLRPIPFHPAPCNFAFSSS</sequence>
<reference evidence="2 3" key="1">
    <citation type="submission" date="2019-10" db="EMBL/GenBank/DDBJ databases">
        <title>Rudanella paleaurantiibacter sp. nov., isolated from sludge.</title>
        <authorList>
            <person name="Xu S.Q."/>
        </authorList>
    </citation>
    <scope>NUCLEOTIDE SEQUENCE [LARGE SCALE GENOMIC DNA]</scope>
    <source>
        <strain evidence="2 3">HX-22-17</strain>
    </source>
</reference>
<gene>
    <name evidence="2" type="ORF">F5984_24000</name>
</gene>
<evidence type="ECO:0000259" key="1">
    <source>
        <dbReference type="Pfam" id="PF05368"/>
    </source>
</evidence>
<proteinExistence type="predicted"/>
<comment type="caution">
    <text evidence="2">The sequence shown here is derived from an EMBL/GenBank/DDBJ whole genome shotgun (WGS) entry which is preliminary data.</text>
</comment>
<feature type="domain" description="NmrA-like" evidence="1">
    <location>
        <begin position="12"/>
        <end position="49"/>
    </location>
</feature>
<organism evidence="2 3">
    <name type="scientific">Rudanella paleaurantiibacter</name>
    <dbReference type="NCBI Taxonomy" id="2614655"/>
    <lineage>
        <taxon>Bacteria</taxon>
        <taxon>Pseudomonadati</taxon>
        <taxon>Bacteroidota</taxon>
        <taxon>Cytophagia</taxon>
        <taxon>Cytophagales</taxon>
        <taxon>Cytophagaceae</taxon>
        <taxon>Rudanella</taxon>
    </lineage>
</organism>
<dbReference type="InterPro" id="IPR036291">
    <property type="entry name" value="NAD(P)-bd_dom_sf"/>
</dbReference>
<dbReference type="Pfam" id="PF05368">
    <property type="entry name" value="NmrA"/>
    <property type="match status" value="1"/>
</dbReference>
<evidence type="ECO:0000313" key="2">
    <source>
        <dbReference type="EMBL" id="KAB7726693.1"/>
    </source>
</evidence>
<name>A0A7J5TT36_9BACT</name>
<evidence type="ECO:0000313" key="3">
    <source>
        <dbReference type="Proteomes" id="UP000488299"/>
    </source>
</evidence>
<protein>
    <recommendedName>
        <fullName evidence="1">NmrA-like domain-containing protein</fullName>
    </recommendedName>
</protein>
<keyword evidence="3" id="KW-1185">Reference proteome</keyword>
<dbReference type="EMBL" id="WELI01000014">
    <property type="protein sequence ID" value="KAB7726693.1"/>
    <property type="molecule type" value="Genomic_DNA"/>
</dbReference>
<dbReference type="Proteomes" id="UP000488299">
    <property type="component" value="Unassembled WGS sequence"/>
</dbReference>
<dbReference type="InterPro" id="IPR008030">
    <property type="entry name" value="NmrA-like"/>
</dbReference>
<accession>A0A7J5TT36</accession>
<dbReference type="AlphaFoldDB" id="A0A7J5TT36"/>